<dbReference type="RefSeq" id="WP_183897356.1">
    <property type="nucleotide sequence ID" value="NZ_JACIDV010000012.1"/>
</dbReference>
<evidence type="ECO:0000313" key="4">
    <source>
        <dbReference type="Proteomes" id="UP000565286"/>
    </source>
</evidence>
<gene>
    <name evidence="3" type="ORF">GGQ73_003804</name>
</gene>
<accession>A0A7W6CCE5</accession>
<dbReference type="GO" id="GO:0016887">
    <property type="term" value="F:ATP hydrolysis activity"/>
    <property type="evidence" value="ECO:0007669"/>
    <property type="project" value="TreeGrafter"/>
</dbReference>
<name>A0A7W6CCE5_9HYPH</name>
<dbReference type="GO" id="GO:0005829">
    <property type="term" value="C:cytosol"/>
    <property type="evidence" value="ECO:0007669"/>
    <property type="project" value="TreeGrafter"/>
</dbReference>
<comment type="caution">
    <text evidence="3">The sequence shown here is derived from an EMBL/GenBank/DDBJ whole genome shotgun (WGS) entry which is preliminary data.</text>
</comment>
<dbReference type="GO" id="GO:0005524">
    <property type="term" value="F:ATP binding"/>
    <property type="evidence" value="ECO:0007669"/>
    <property type="project" value="UniProtKB-KW"/>
</dbReference>
<proteinExistence type="predicted"/>
<evidence type="ECO:0000256" key="2">
    <source>
        <dbReference type="ARBA" id="ARBA00022840"/>
    </source>
</evidence>
<dbReference type="Proteomes" id="UP000565286">
    <property type="component" value="Unassembled WGS sequence"/>
</dbReference>
<dbReference type="PANTHER" id="PTHR43384">
    <property type="entry name" value="SEPTUM SITE-DETERMINING PROTEIN MIND HOMOLOG, CHLOROPLASTIC-RELATED"/>
    <property type="match status" value="1"/>
</dbReference>
<dbReference type="InterPro" id="IPR027417">
    <property type="entry name" value="P-loop_NTPase"/>
</dbReference>
<reference evidence="3 4" key="1">
    <citation type="submission" date="2020-08" db="EMBL/GenBank/DDBJ databases">
        <title>Genomic Encyclopedia of Type Strains, Phase IV (KMG-IV): sequencing the most valuable type-strain genomes for metagenomic binning, comparative biology and taxonomic classification.</title>
        <authorList>
            <person name="Goeker M."/>
        </authorList>
    </citation>
    <scope>NUCLEOTIDE SEQUENCE [LARGE SCALE GENOMIC DNA]</scope>
    <source>
        <strain evidence="3 4">DSM 26438</strain>
    </source>
</reference>
<evidence type="ECO:0000313" key="3">
    <source>
        <dbReference type="EMBL" id="MBB3947833.1"/>
    </source>
</evidence>
<sequence>MNNEQLPLTWIDVARRLAAIELADNPLPSQIITARAGWFGLLLEHTGSLGTEEVEIALDELFPSRVKSDPLRIELEGGSDLHVHLEPVDGESGTKPPFGVVDGIIDFRTPAAVSSSRKVPIAAALSVKGGTGRTTTAVAFALHWAAAEGKPVLLVDADLEAPGISYLFESFVGQAKIALEDLIALAHSEEKVGAPETVNLVSERLKDHAVPGNLFILPLRRNIVELASSSIRAEHLSTPERPFALADLLADVAEKIGAVGVVVDVRAGLVPLGVNLAMDPDVSPIIVTSLAEQSIRATAGFVSFLSREFRRAQISPRRPLIVVNRVPSLFKQTGMDKKLIEPLTDQLIETFVQDDETELTASDDYFTSEVAVAPYVQVEVPELPDMQIPMGGWREFVAQLEVSGFMRALASGSDEFLSSELSVVQTNSQVQTNEVTITSQRRDLAKFANQLIAAENLTGAVPKPLVTQPLSELASRFKSEVPIAVIEGAKGTGKTLAARYIVSKQDWRTVVNDLVGTDSISAQVVPVTMSVQSSNSLQSEVDDARSRVSVALGLTAPMSIYETTTFLKDKLQENLSESQWVAILLDLIAWSIGLKPRVRGAGESLLQELRANGKSVIAVFEGLEELYKSVSDPGVEVAMRSALISLPQKLRSELRRPLGLLMFVRRDTVEAAVTQNLDQFSREYQQFAFRWTEDDVLELAAWLATQSGALPGLWNPTFQAMTTNERAKALHRLWGAKLGPDDRPGKRTREAYTSTWIIAVLSDLRGRLVPRDLVRLLANAAAEEPEAEDLDLYGNRLLVPRALRAAVDPTSGAKVSETVEEIVELKPAFEKFKSQTDELSVPLTDEAITSLDLSAAEVSSLRRHGIIFGEKAPYQVPELFRRGLGLRHSGARRSVVALYNRARKLP</sequence>
<dbReference type="AlphaFoldDB" id="A0A7W6CCE5"/>
<protein>
    <submittedName>
        <fullName evidence="3">Cellulose biosynthesis protein BcsQ</fullName>
    </submittedName>
</protein>
<keyword evidence="2" id="KW-0067">ATP-binding</keyword>
<dbReference type="GO" id="GO:0051782">
    <property type="term" value="P:negative regulation of cell division"/>
    <property type="evidence" value="ECO:0007669"/>
    <property type="project" value="TreeGrafter"/>
</dbReference>
<dbReference type="EMBL" id="JACIDV010000012">
    <property type="protein sequence ID" value="MBB3947833.1"/>
    <property type="molecule type" value="Genomic_DNA"/>
</dbReference>
<dbReference type="PANTHER" id="PTHR43384:SF6">
    <property type="entry name" value="SEPTUM SITE-DETERMINING PROTEIN MIND HOMOLOG, CHLOROPLASTIC"/>
    <property type="match status" value="1"/>
</dbReference>
<dbReference type="Gene3D" id="3.40.50.300">
    <property type="entry name" value="P-loop containing nucleotide triphosphate hydrolases"/>
    <property type="match status" value="1"/>
</dbReference>
<dbReference type="NCBIfam" id="NF047398">
    <property type="entry name" value="AAA_KGGVGR"/>
    <property type="match status" value="1"/>
</dbReference>
<keyword evidence="4" id="KW-1185">Reference proteome</keyword>
<evidence type="ECO:0000256" key="1">
    <source>
        <dbReference type="ARBA" id="ARBA00022741"/>
    </source>
</evidence>
<dbReference type="InterPro" id="IPR050625">
    <property type="entry name" value="ParA/MinD_ATPase"/>
</dbReference>
<keyword evidence="1" id="KW-0547">Nucleotide-binding</keyword>
<dbReference type="SUPFAM" id="SSF52540">
    <property type="entry name" value="P-loop containing nucleoside triphosphate hydrolases"/>
    <property type="match status" value="1"/>
</dbReference>
<dbReference type="GO" id="GO:0009898">
    <property type="term" value="C:cytoplasmic side of plasma membrane"/>
    <property type="evidence" value="ECO:0007669"/>
    <property type="project" value="TreeGrafter"/>
</dbReference>
<organism evidence="3 4">
    <name type="scientific">Rhizobium skierniewicense</name>
    <dbReference type="NCBI Taxonomy" id="984260"/>
    <lineage>
        <taxon>Bacteria</taxon>
        <taxon>Pseudomonadati</taxon>
        <taxon>Pseudomonadota</taxon>
        <taxon>Alphaproteobacteria</taxon>
        <taxon>Hyphomicrobiales</taxon>
        <taxon>Rhizobiaceae</taxon>
        <taxon>Rhizobium/Agrobacterium group</taxon>
        <taxon>Rhizobium</taxon>
    </lineage>
</organism>